<accession>A0ABU5C7A7</accession>
<reference evidence="3 4" key="1">
    <citation type="submission" date="2023-10" db="EMBL/GenBank/DDBJ databases">
        <title>Virgibacillus halophilus 5B73C genome.</title>
        <authorList>
            <person name="Miliotis G."/>
            <person name="Sengupta P."/>
            <person name="Hameed A."/>
            <person name="Chuvochina M."/>
            <person name="Mcdonagh F."/>
            <person name="Simpson A.C."/>
            <person name="Singh N.K."/>
            <person name="Rekha P.D."/>
            <person name="Raman K."/>
            <person name="Hugenholtz P."/>
            <person name="Venkateswaran K."/>
        </authorList>
    </citation>
    <scope>NUCLEOTIDE SEQUENCE [LARGE SCALE GENOMIC DNA]</scope>
    <source>
        <strain evidence="3 4">5B73C</strain>
    </source>
</reference>
<proteinExistence type="predicted"/>
<dbReference type="Pfam" id="PF00589">
    <property type="entry name" value="Phage_integrase"/>
    <property type="match status" value="1"/>
</dbReference>
<gene>
    <name evidence="3" type="ORF">RWE15_10120</name>
</gene>
<dbReference type="Gene3D" id="1.10.443.10">
    <property type="entry name" value="Intergrase catalytic core"/>
    <property type="match status" value="1"/>
</dbReference>
<protein>
    <submittedName>
        <fullName evidence="3">Tyrosine-type recombinase/integrase</fullName>
    </submittedName>
</protein>
<evidence type="ECO:0000313" key="4">
    <source>
        <dbReference type="Proteomes" id="UP001281447"/>
    </source>
</evidence>
<dbReference type="PROSITE" id="PS51898">
    <property type="entry name" value="TYR_RECOMBINASE"/>
    <property type="match status" value="1"/>
</dbReference>
<dbReference type="InterPro" id="IPR002104">
    <property type="entry name" value="Integrase_catalytic"/>
</dbReference>
<name>A0ABU5C7A7_9BACI</name>
<evidence type="ECO:0000313" key="3">
    <source>
        <dbReference type="EMBL" id="MDY0394738.1"/>
    </source>
</evidence>
<feature type="domain" description="Tyr recombinase" evidence="2">
    <location>
        <begin position="1"/>
        <end position="93"/>
    </location>
</feature>
<dbReference type="EMBL" id="JAWDIP010000003">
    <property type="protein sequence ID" value="MDY0394738.1"/>
    <property type="molecule type" value="Genomic_DNA"/>
</dbReference>
<organism evidence="3 4">
    <name type="scientific">Tigheibacillus halophilus</name>
    <dbReference type="NCBI Taxonomy" id="361280"/>
    <lineage>
        <taxon>Bacteria</taxon>
        <taxon>Bacillati</taxon>
        <taxon>Bacillota</taxon>
        <taxon>Bacilli</taxon>
        <taxon>Bacillales</taxon>
        <taxon>Bacillaceae</taxon>
        <taxon>Tigheibacillus</taxon>
    </lineage>
</organism>
<dbReference type="InterPro" id="IPR013762">
    <property type="entry name" value="Integrase-like_cat_sf"/>
</dbReference>
<dbReference type="Proteomes" id="UP001281447">
    <property type="component" value="Unassembled WGS sequence"/>
</dbReference>
<dbReference type="SUPFAM" id="SSF56349">
    <property type="entry name" value="DNA breaking-rejoining enzymes"/>
    <property type="match status" value="1"/>
</dbReference>
<sequence>MGNDYADQNLVIAGSTGSFVTPNNLGRAYRRCLGNVEVEKIRFHDLRHTHASMLFALKEHPKVVQERLGHSSIQVTMDKYSHMVPNMQEAAAASLESAFKKRTRKTRTRFRFNRLKDTNLAPLLLNAQNTQGMK</sequence>
<dbReference type="InterPro" id="IPR011010">
    <property type="entry name" value="DNA_brk_join_enz"/>
</dbReference>
<keyword evidence="4" id="KW-1185">Reference proteome</keyword>
<evidence type="ECO:0000259" key="2">
    <source>
        <dbReference type="PROSITE" id="PS51898"/>
    </source>
</evidence>
<evidence type="ECO:0000256" key="1">
    <source>
        <dbReference type="ARBA" id="ARBA00023172"/>
    </source>
</evidence>
<keyword evidence="1" id="KW-0233">DNA recombination</keyword>
<comment type="caution">
    <text evidence="3">The sequence shown here is derived from an EMBL/GenBank/DDBJ whole genome shotgun (WGS) entry which is preliminary data.</text>
</comment>